<dbReference type="PANTHER" id="PTHR43319">
    <property type="entry name" value="BETA-LACTAMASE-RELATED"/>
    <property type="match status" value="1"/>
</dbReference>
<dbReference type="RefSeq" id="WP_046703708.1">
    <property type="nucleotide sequence ID" value="NZ_JARAUR010000010.1"/>
</dbReference>
<evidence type="ECO:0000259" key="2">
    <source>
        <dbReference type="Pfam" id="PF00144"/>
    </source>
</evidence>
<dbReference type="SUPFAM" id="SSF56601">
    <property type="entry name" value="beta-lactamase/transpeptidase-like"/>
    <property type="match status" value="1"/>
</dbReference>
<feature type="domain" description="Beta-lactamase-related" evidence="2">
    <location>
        <begin position="28"/>
        <end position="357"/>
    </location>
</feature>
<dbReference type="InterPro" id="IPR012338">
    <property type="entry name" value="Beta-lactam/transpept-like"/>
</dbReference>
<proteinExistence type="predicted"/>
<accession>A0ABU4N852</accession>
<dbReference type="InterPro" id="IPR001466">
    <property type="entry name" value="Beta-lactam-related"/>
</dbReference>
<sequence>MALTHGTCTDRFAAVREALAASLDDKDVGASVAVYVDGEPVVDLWGGYADADRTTPWERDTLTHVWSTTKTMTALCVLILADRGELDLDAPVATYWPEFAAAGKEDVRVRHVLAHTAGLPRFDEPTTLEDLYDWPTVTSRLAAQAPAWEPGTEAGYHAVTQGYLLGEIVRRVTGRSLGTFLAEEVTGPLGADFHIGLAAEHDHRVAPIIAPPSSSPRGGPPPNPAIPDGTANTTAWRRAEIPAANGHGNARSVAAVQSLLACGGAARGVRLLSEKGCERVLEEQFDGTDSVLGVPMRYGMGYGLNGGQLPNPRTCFWAGWGGSIVLVDLDARMTVAYVMNQMIDEGLGDDRAFTILAAVYEGLSA</sequence>
<keyword evidence="3" id="KW-0378">Hydrolase</keyword>
<evidence type="ECO:0000313" key="3">
    <source>
        <dbReference type="EMBL" id="MDX3698217.1"/>
    </source>
</evidence>
<reference evidence="3 4" key="1">
    <citation type="journal article" date="2023" name="Microb. Genom.">
        <title>Mesoterricola silvestris gen. nov., sp. nov., Mesoterricola sediminis sp. nov., Geothrix oryzae sp. nov., Geothrix edaphica sp. nov., Geothrix rubra sp. nov., and Geothrix limicola sp. nov., six novel members of Acidobacteriota isolated from soils.</title>
        <authorList>
            <person name="Weisberg A.J."/>
            <person name="Pearce E."/>
            <person name="Kramer C.G."/>
            <person name="Chang J.H."/>
            <person name="Clarke C.R."/>
        </authorList>
    </citation>
    <scope>NUCLEOTIDE SEQUENCE [LARGE SCALE GENOMIC DNA]</scope>
    <source>
        <strain evidence="3 4">ID09-01A</strain>
    </source>
</reference>
<dbReference type="PANTHER" id="PTHR43319:SF3">
    <property type="entry name" value="BETA-LACTAMASE-RELATED DOMAIN-CONTAINING PROTEIN"/>
    <property type="match status" value="1"/>
</dbReference>
<organism evidence="3 4">
    <name type="scientific">Streptomyces europaeiscabiei</name>
    <dbReference type="NCBI Taxonomy" id="146819"/>
    <lineage>
        <taxon>Bacteria</taxon>
        <taxon>Bacillati</taxon>
        <taxon>Actinomycetota</taxon>
        <taxon>Actinomycetes</taxon>
        <taxon>Kitasatosporales</taxon>
        <taxon>Streptomycetaceae</taxon>
        <taxon>Streptomyces</taxon>
    </lineage>
</organism>
<dbReference type="EMBL" id="JARAYU010000001">
    <property type="protein sequence ID" value="MDX3698217.1"/>
    <property type="molecule type" value="Genomic_DNA"/>
</dbReference>
<dbReference type="GO" id="GO:0016787">
    <property type="term" value="F:hydrolase activity"/>
    <property type="evidence" value="ECO:0007669"/>
    <property type="project" value="UniProtKB-KW"/>
</dbReference>
<dbReference type="Proteomes" id="UP001271274">
    <property type="component" value="Unassembled WGS sequence"/>
</dbReference>
<evidence type="ECO:0000256" key="1">
    <source>
        <dbReference type="SAM" id="MobiDB-lite"/>
    </source>
</evidence>
<dbReference type="Gene3D" id="3.40.710.10">
    <property type="entry name" value="DD-peptidase/beta-lactamase superfamily"/>
    <property type="match status" value="1"/>
</dbReference>
<gene>
    <name evidence="3" type="ORF">PV662_00310</name>
</gene>
<dbReference type="Pfam" id="PF00144">
    <property type="entry name" value="Beta-lactamase"/>
    <property type="match status" value="1"/>
</dbReference>
<feature type="compositionally biased region" description="Pro residues" evidence="1">
    <location>
        <begin position="209"/>
        <end position="225"/>
    </location>
</feature>
<protein>
    <submittedName>
        <fullName evidence="3">Serine hydrolase</fullName>
    </submittedName>
</protein>
<keyword evidence="4" id="KW-1185">Reference proteome</keyword>
<dbReference type="InterPro" id="IPR052907">
    <property type="entry name" value="Beta-lactamase/esterase"/>
</dbReference>
<feature type="region of interest" description="Disordered" evidence="1">
    <location>
        <begin position="208"/>
        <end position="231"/>
    </location>
</feature>
<name>A0ABU4N852_9ACTN</name>
<evidence type="ECO:0000313" key="4">
    <source>
        <dbReference type="Proteomes" id="UP001271274"/>
    </source>
</evidence>
<comment type="caution">
    <text evidence="3">The sequence shown here is derived from an EMBL/GenBank/DDBJ whole genome shotgun (WGS) entry which is preliminary data.</text>
</comment>